<dbReference type="OrthoDB" id="3361363at2759"/>
<name>A0A165J4I8_9BASI</name>
<gene>
    <name evidence="2" type="ORF">CALCODRAFT_447664</name>
</gene>
<dbReference type="Proteomes" id="UP000076842">
    <property type="component" value="Unassembled WGS sequence"/>
</dbReference>
<dbReference type="InParanoid" id="A0A165J4I8"/>
<proteinExistence type="predicted"/>
<organism evidence="2 3">
    <name type="scientific">Calocera cornea HHB12733</name>
    <dbReference type="NCBI Taxonomy" id="1353952"/>
    <lineage>
        <taxon>Eukaryota</taxon>
        <taxon>Fungi</taxon>
        <taxon>Dikarya</taxon>
        <taxon>Basidiomycota</taxon>
        <taxon>Agaricomycotina</taxon>
        <taxon>Dacrymycetes</taxon>
        <taxon>Dacrymycetales</taxon>
        <taxon>Dacrymycetaceae</taxon>
        <taxon>Calocera</taxon>
    </lineage>
</organism>
<accession>A0A165J4I8</accession>
<feature type="region of interest" description="Disordered" evidence="1">
    <location>
        <begin position="213"/>
        <end position="251"/>
    </location>
</feature>
<reference evidence="2 3" key="1">
    <citation type="journal article" date="2016" name="Mol. Biol. Evol.">
        <title>Comparative Genomics of Early-Diverging Mushroom-Forming Fungi Provides Insights into the Origins of Lignocellulose Decay Capabilities.</title>
        <authorList>
            <person name="Nagy L.G."/>
            <person name="Riley R."/>
            <person name="Tritt A."/>
            <person name="Adam C."/>
            <person name="Daum C."/>
            <person name="Floudas D."/>
            <person name="Sun H."/>
            <person name="Yadav J.S."/>
            <person name="Pangilinan J."/>
            <person name="Larsson K.H."/>
            <person name="Matsuura K."/>
            <person name="Barry K."/>
            <person name="Labutti K."/>
            <person name="Kuo R."/>
            <person name="Ohm R.A."/>
            <person name="Bhattacharya S.S."/>
            <person name="Shirouzu T."/>
            <person name="Yoshinaga Y."/>
            <person name="Martin F.M."/>
            <person name="Grigoriev I.V."/>
            <person name="Hibbett D.S."/>
        </authorList>
    </citation>
    <scope>NUCLEOTIDE SEQUENCE [LARGE SCALE GENOMIC DNA]</scope>
    <source>
        <strain evidence="2 3">HHB12733</strain>
    </source>
</reference>
<evidence type="ECO:0000256" key="1">
    <source>
        <dbReference type="SAM" id="MobiDB-lite"/>
    </source>
</evidence>
<dbReference type="Pfam" id="PF11969">
    <property type="entry name" value="DcpS_C"/>
    <property type="match status" value="1"/>
</dbReference>
<dbReference type="EMBL" id="KV423924">
    <property type="protein sequence ID" value="KZT61363.1"/>
    <property type="molecule type" value="Genomic_DNA"/>
</dbReference>
<feature type="compositionally biased region" description="Basic and acidic residues" evidence="1">
    <location>
        <begin position="222"/>
        <end position="231"/>
    </location>
</feature>
<dbReference type="STRING" id="1353952.A0A165J4I8"/>
<evidence type="ECO:0000313" key="2">
    <source>
        <dbReference type="EMBL" id="KZT61363.1"/>
    </source>
</evidence>
<keyword evidence="3" id="KW-1185">Reference proteome</keyword>
<sequence length="251" mass="26803">MAPTPPYPFAPRLGCPLCTIVACARHSDSSPGPSPSHPASNEPSRSSSAGAGELLWTTPGGGEVVYHDDEVTAYIERKEPVSSRGHLVIVFNAHIPSLYSLTPSIIPLLQRLLSLAPALLEEHFPRSHPSSPEPEVQVGFITPPLWDPKLPVRDHLHAHAYLGSADRVGWLGMRALAHSAVGWYSVDDLIAEIREATSNNRIRSGGGKRVIGEVPGAGVRRGLPDGRELVDHPSGGLLQKDGESRSSGQEG</sequence>
<feature type="region of interest" description="Disordered" evidence="1">
    <location>
        <begin position="28"/>
        <end position="54"/>
    </location>
</feature>
<evidence type="ECO:0000313" key="3">
    <source>
        <dbReference type="Proteomes" id="UP000076842"/>
    </source>
</evidence>
<evidence type="ECO:0008006" key="4">
    <source>
        <dbReference type="Google" id="ProtNLM"/>
    </source>
</evidence>
<dbReference type="Gene3D" id="3.30.428.10">
    <property type="entry name" value="HIT-like"/>
    <property type="match status" value="1"/>
</dbReference>
<dbReference type="SUPFAM" id="SSF54197">
    <property type="entry name" value="HIT-like"/>
    <property type="match status" value="1"/>
</dbReference>
<dbReference type="AlphaFoldDB" id="A0A165J4I8"/>
<protein>
    <recommendedName>
        <fullName evidence="4">HIT domain-containing protein</fullName>
    </recommendedName>
</protein>
<dbReference type="InterPro" id="IPR036265">
    <property type="entry name" value="HIT-like_sf"/>
</dbReference>